<feature type="domain" description="Tetrapyrrole methylase" evidence="9">
    <location>
        <begin position="2"/>
        <end position="211"/>
    </location>
</feature>
<dbReference type="InterPro" id="IPR014777">
    <property type="entry name" value="4pyrrole_Mease_sub1"/>
</dbReference>
<keyword evidence="4 8" id="KW-0808">Transferase</keyword>
<evidence type="ECO:0000259" key="9">
    <source>
        <dbReference type="Pfam" id="PF00590"/>
    </source>
</evidence>
<dbReference type="NCBIfam" id="NF004790">
    <property type="entry name" value="PRK06136.1"/>
    <property type="match status" value="1"/>
</dbReference>
<dbReference type="NCBIfam" id="TIGR01469">
    <property type="entry name" value="cobA_cysG_Cterm"/>
    <property type="match status" value="1"/>
</dbReference>
<evidence type="ECO:0000256" key="8">
    <source>
        <dbReference type="RuleBase" id="RU003960"/>
    </source>
</evidence>
<dbReference type="Proteomes" id="UP001501508">
    <property type="component" value="Unassembled WGS sequence"/>
</dbReference>
<evidence type="ECO:0000256" key="5">
    <source>
        <dbReference type="ARBA" id="ARBA00022691"/>
    </source>
</evidence>
<dbReference type="InterPro" id="IPR014776">
    <property type="entry name" value="4pyrrole_Mease_sub2"/>
</dbReference>
<evidence type="ECO:0000313" key="11">
    <source>
        <dbReference type="Proteomes" id="UP001501508"/>
    </source>
</evidence>
<dbReference type="PROSITE" id="PS00839">
    <property type="entry name" value="SUMT_1"/>
    <property type="match status" value="1"/>
</dbReference>
<proteinExistence type="inferred from homology"/>
<evidence type="ECO:0000256" key="6">
    <source>
        <dbReference type="ARBA" id="ARBA00023244"/>
    </source>
</evidence>
<comment type="pathway">
    <text evidence="7">Porphyrin-containing compound metabolism; siroheme biosynthesis; precorrin-2 from uroporphyrinogen III: step 1/1.</text>
</comment>
<dbReference type="Pfam" id="PF00590">
    <property type="entry name" value="TP_methylase"/>
    <property type="match status" value="1"/>
</dbReference>
<name>A0ABP8LKH0_9BACT</name>
<accession>A0ABP8LKH0</accession>
<evidence type="ECO:0000313" key="10">
    <source>
        <dbReference type="EMBL" id="GAA4431473.1"/>
    </source>
</evidence>
<gene>
    <name evidence="10" type="ORF">GCM10023091_02240</name>
</gene>
<evidence type="ECO:0000256" key="3">
    <source>
        <dbReference type="ARBA" id="ARBA00022603"/>
    </source>
</evidence>
<evidence type="ECO:0000256" key="2">
    <source>
        <dbReference type="ARBA" id="ARBA00012162"/>
    </source>
</evidence>
<dbReference type="RefSeq" id="WP_345026148.1">
    <property type="nucleotide sequence ID" value="NZ_BAABEY010000001.1"/>
</dbReference>
<dbReference type="InterPro" id="IPR000878">
    <property type="entry name" value="4pyrrol_Mease"/>
</dbReference>
<comment type="similarity">
    <text evidence="1 8">Belongs to the precorrin methyltransferase family.</text>
</comment>
<dbReference type="EC" id="2.1.1.107" evidence="2"/>
<sequence length="254" mass="26928">MKLTLIGAGPGDPELITLKAVKALGRARVVLYDALVTPEVLQHCDDSCVKIPVGKRGGKPSCKQDEINRLIFKYATEYGEVVRLKGGDPFVFGRGYEEIEFAASLGISCEVIPGISSTYAAPALAGIPVTFRGKSESFWVITGTTRDHVLSSDVALAARSTATVIILMGVHRLPEIVETYLEIGKAAEPVAIIQNGSLPNQKAVSGTIDTILKIAQDATIGAPAVIVIGPVAAFLEKHGDWSKPYSETSAAVNR</sequence>
<protein>
    <recommendedName>
        <fullName evidence="2">uroporphyrinogen-III C-methyltransferase</fullName>
        <ecNumber evidence="2">2.1.1.107</ecNumber>
    </recommendedName>
</protein>
<dbReference type="InterPro" id="IPR003043">
    <property type="entry name" value="Uropor_MeTrfase_CS"/>
</dbReference>
<keyword evidence="3 8" id="KW-0489">Methyltransferase</keyword>
<dbReference type="InterPro" id="IPR050161">
    <property type="entry name" value="Siro_Cobalamin_biosynth"/>
</dbReference>
<dbReference type="PANTHER" id="PTHR45790:SF3">
    <property type="entry name" value="S-ADENOSYL-L-METHIONINE-DEPENDENT UROPORPHYRINOGEN III METHYLTRANSFERASE, CHLOROPLASTIC"/>
    <property type="match status" value="1"/>
</dbReference>
<keyword evidence="11" id="KW-1185">Reference proteome</keyword>
<dbReference type="EMBL" id="BAABEY010000001">
    <property type="protein sequence ID" value="GAA4431473.1"/>
    <property type="molecule type" value="Genomic_DNA"/>
</dbReference>
<dbReference type="SUPFAM" id="SSF53790">
    <property type="entry name" value="Tetrapyrrole methylase"/>
    <property type="match status" value="1"/>
</dbReference>
<organism evidence="10 11">
    <name type="scientific">Ravibacter arvi</name>
    <dbReference type="NCBI Taxonomy" id="2051041"/>
    <lineage>
        <taxon>Bacteria</taxon>
        <taxon>Pseudomonadati</taxon>
        <taxon>Bacteroidota</taxon>
        <taxon>Cytophagia</taxon>
        <taxon>Cytophagales</taxon>
        <taxon>Spirosomataceae</taxon>
        <taxon>Ravibacter</taxon>
    </lineage>
</organism>
<keyword evidence="5" id="KW-0949">S-adenosyl-L-methionine</keyword>
<evidence type="ECO:0000256" key="4">
    <source>
        <dbReference type="ARBA" id="ARBA00022679"/>
    </source>
</evidence>
<dbReference type="PANTHER" id="PTHR45790">
    <property type="entry name" value="SIROHEME SYNTHASE-RELATED"/>
    <property type="match status" value="1"/>
</dbReference>
<dbReference type="InterPro" id="IPR035996">
    <property type="entry name" value="4pyrrol_Methylase_sf"/>
</dbReference>
<dbReference type="Gene3D" id="3.30.950.10">
    <property type="entry name" value="Methyltransferase, Cobalt-precorrin-4 Transmethylase, Domain 2"/>
    <property type="match status" value="1"/>
</dbReference>
<evidence type="ECO:0000256" key="7">
    <source>
        <dbReference type="ARBA" id="ARBA00025705"/>
    </source>
</evidence>
<comment type="caution">
    <text evidence="10">The sequence shown here is derived from an EMBL/GenBank/DDBJ whole genome shotgun (WGS) entry which is preliminary data.</text>
</comment>
<keyword evidence="6" id="KW-0627">Porphyrin biosynthesis</keyword>
<dbReference type="InterPro" id="IPR006366">
    <property type="entry name" value="CobA/CysG_C"/>
</dbReference>
<dbReference type="CDD" id="cd11642">
    <property type="entry name" value="SUMT"/>
    <property type="match status" value="1"/>
</dbReference>
<evidence type="ECO:0000256" key="1">
    <source>
        <dbReference type="ARBA" id="ARBA00005879"/>
    </source>
</evidence>
<dbReference type="PROSITE" id="PS00840">
    <property type="entry name" value="SUMT_2"/>
    <property type="match status" value="1"/>
</dbReference>
<reference evidence="11" key="1">
    <citation type="journal article" date="2019" name="Int. J. Syst. Evol. Microbiol.">
        <title>The Global Catalogue of Microorganisms (GCM) 10K type strain sequencing project: providing services to taxonomists for standard genome sequencing and annotation.</title>
        <authorList>
            <consortium name="The Broad Institute Genomics Platform"/>
            <consortium name="The Broad Institute Genome Sequencing Center for Infectious Disease"/>
            <person name="Wu L."/>
            <person name="Ma J."/>
        </authorList>
    </citation>
    <scope>NUCLEOTIDE SEQUENCE [LARGE SCALE GENOMIC DNA]</scope>
    <source>
        <strain evidence="11">JCM 31920</strain>
    </source>
</reference>
<dbReference type="Gene3D" id="3.40.1010.10">
    <property type="entry name" value="Cobalt-precorrin-4 Transmethylase, Domain 1"/>
    <property type="match status" value="1"/>
</dbReference>